<dbReference type="CDD" id="cd00042">
    <property type="entry name" value="CY"/>
    <property type="match status" value="1"/>
</dbReference>
<accession>H2LZN8</accession>
<dbReference type="Proteomes" id="UP000001038">
    <property type="component" value="Chromosome 20"/>
</dbReference>
<dbReference type="GeneTree" id="ENSGT01000000216668"/>
<evidence type="ECO:0000313" key="10">
    <source>
        <dbReference type="Ensembl" id="ENSORLP00000011611.2"/>
    </source>
</evidence>
<evidence type="ECO:0000256" key="2">
    <source>
        <dbReference type="ARBA" id="ARBA00009403"/>
    </source>
</evidence>
<dbReference type="Pfam" id="PF00031">
    <property type="entry name" value="Cystatin"/>
    <property type="match status" value="1"/>
</dbReference>
<dbReference type="GO" id="GO:0004869">
    <property type="term" value="F:cysteine-type endopeptidase inhibitor activity"/>
    <property type="evidence" value="ECO:0000318"/>
    <property type="project" value="GO_Central"/>
</dbReference>
<dbReference type="PRINTS" id="PR00295">
    <property type="entry name" value="STEFINA"/>
</dbReference>
<dbReference type="Gene3D" id="3.10.450.10">
    <property type="match status" value="1"/>
</dbReference>
<dbReference type="InterPro" id="IPR000010">
    <property type="entry name" value="Cystatin_dom"/>
</dbReference>
<gene>
    <name evidence="10" type="primary">LOC101164440</name>
</gene>
<dbReference type="FunFam" id="3.10.450.10:FF:000001">
    <property type="entry name" value="Cystatin-A"/>
    <property type="match status" value="1"/>
</dbReference>
<evidence type="ECO:0000256" key="1">
    <source>
        <dbReference type="ARBA" id="ARBA00004496"/>
    </source>
</evidence>
<dbReference type="SMART" id="SM00043">
    <property type="entry name" value="CY"/>
    <property type="match status" value="1"/>
</dbReference>
<dbReference type="AlphaFoldDB" id="H2LZN8"/>
<dbReference type="Bgee" id="ENSORLG00000009258">
    <property type="expression patterns" value="Expressed in ovary and 4 other cell types or tissues"/>
</dbReference>
<protein>
    <recommendedName>
        <fullName evidence="7">Cystatin-B</fullName>
    </recommendedName>
    <alternativeName>
        <fullName evidence="8">Stefin-B</fullName>
    </alternativeName>
</protein>
<dbReference type="Ensembl" id="ENSORLT00000011612.2">
    <property type="protein sequence ID" value="ENSORLP00000011611.2"/>
    <property type="gene ID" value="ENSORLG00000009258.2"/>
</dbReference>
<dbReference type="InterPro" id="IPR001713">
    <property type="entry name" value="Prot_inh_stefin"/>
</dbReference>
<dbReference type="HOGENOM" id="CLU_150234_1_0_1"/>
<keyword evidence="11" id="KW-1185">Reference proteome</keyword>
<dbReference type="PANTHER" id="PTHR11414:SF21">
    <property type="entry name" value="CYSTATIN 14A, TANDEM DUPLICATE 1-RELATED"/>
    <property type="match status" value="1"/>
</dbReference>
<name>H2LZN8_ORYLA</name>
<reference evidence="10" key="2">
    <citation type="submission" date="2025-08" db="UniProtKB">
        <authorList>
            <consortium name="Ensembl"/>
        </authorList>
    </citation>
    <scope>IDENTIFICATION</scope>
    <source>
        <strain evidence="10">Hd-rR</strain>
    </source>
</reference>
<keyword evidence="5" id="KW-0789">Thiol protease inhibitor</keyword>
<evidence type="ECO:0000256" key="6">
    <source>
        <dbReference type="ARBA" id="ARBA00022859"/>
    </source>
</evidence>
<comment type="similarity">
    <text evidence="2">Belongs to the cystatin family.</text>
</comment>
<evidence type="ECO:0000259" key="9">
    <source>
        <dbReference type="SMART" id="SM00043"/>
    </source>
</evidence>
<evidence type="ECO:0000256" key="8">
    <source>
        <dbReference type="ARBA" id="ARBA00041437"/>
    </source>
</evidence>
<organism evidence="10 11">
    <name type="scientific">Oryzias latipes</name>
    <name type="common">Japanese rice fish</name>
    <name type="synonym">Japanese killifish</name>
    <dbReference type="NCBI Taxonomy" id="8090"/>
    <lineage>
        <taxon>Eukaryota</taxon>
        <taxon>Metazoa</taxon>
        <taxon>Chordata</taxon>
        <taxon>Craniata</taxon>
        <taxon>Vertebrata</taxon>
        <taxon>Euteleostomi</taxon>
        <taxon>Actinopterygii</taxon>
        <taxon>Neopterygii</taxon>
        <taxon>Teleostei</taxon>
        <taxon>Neoteleostei</taxon>
        <taxon>Acanthomorphata</taxon>
        <taxon>Ovalentaria</taxon>
        <taxon>Atherinomorphae</taxon>
        <taxon>Beloniformes</taxon>
        <taxon>Adrianichthyidae</taxon>
        <taxon>Oryziinae</taxon>
        <taxon>Oryzias</taxon>
    </lineage>
</organism>
<evidence type="ECO:0000256" key="7">
    <source>
        <dbReference type="ARBA" id="ARBA00040677"/>
    </source>
</evidence>
<dbReference type="GO" id="GO:0071220">
    <property type="term" value="P:cellular response to bacterial lipoprotein"/>
    <property type="evidence" value="ECO:0007669"/>
    <property type="project" value="UniProtKB-ARBA"/>
</dbReference>
<dbReference type="InterPro" id="IPR046350">
    <property type="entry name" value="Cystatin_sf"/>
</dbReference>
<proteinExistence type="inferred from homology"/>
<evidence type="ECO:0000313" key="11">
    <source>
        <dbReference type="Proteomes" id="UP000001038"/>
    </source>
</evidence>
<evidence type="ECO:0000256" key="3">
    <source>
        <dbReference type="ARBA" id="ARBA00022490"/>
    </source>
</evidence>
<dbReference type="GO" id="GO:0002376">
    <property type="term" value="P:immune system process"/>
    <property type="evidence" value="ECO:0007669"/>
    <property type="project" value="UniProtKB-KW"/>
</dbReference>
<dbReference type="PANTHER" id="PTHR11414">
    <property type="entry name" value="CYSTATIN FAMILY MEMBER"/>
    <property type="match status" value="1"/>
</dbReference>
<keyword evidence="6" id="KW-0391">Immunity</keyword>
<keyword evidence="4" id="KW-0646">Protease inhibitor</keyword>
<evidence type="ECO:0000256" key="5">
    <source>
        <dbReference type="ARBA" id="ARBA00022704"/>
    </source>
</evidence>
<keyword evidence="3" id="KW-0963">Cytoplasm</keyword>
<dbReference type="InParanoid" id="H2LZN8"/>
<comment type="subcellular location">
    <subcellularLocation>
        <location evidence="1">Cytoplasm</location>
    </subcellularLocation>
</comment>
<feature type="domain" description="Cystatin" evidence="9">
    <location>
        <begin position="2"/>
        <end position="88"/>
    </location>
</feature>
<reference evidence="10" key="3">
    <citation type="submission" date="2025-09" db="UniProtKB">
        <authorList>
            <consortium name="Ensembl"/>
        </authorList>
    </citation>
    <scope>IDENTIFICATION</scope>
    <source>
        <strain evidence="10">Hd-rR</strain>
    </source>
</reference>
<dbReference type="STRING" id="8090.ENSORLP00000011611"/>
<reference evidence="10 11" key="1">
    <citation type="journal article" date="2007" name="Nature">
        <title>The medaka draft genome and insights into vertebrate genome evolution.</title>
        <authorList>
            <person name="Kasahara M."/>
            <person name="Naruse K."/>
            <person name="Sasaki S."/>
            <person name="Nakatani Y."/>
            <person name="Qu W."/>
            <person name="Ahsan B."/>
            <person name="Yamada T."/>
            <person name="Nagayasu Y."/>
            <person name="Doi K."/>
            <person name="Kasai Y."/>
            <person name="Jindo T."/>
            <person name="Kobayashi D."/>
            <person name="Shimada A."/>
            <person name="Toyoda A."/>
            <person name="Kuroki Y."/>
            <person name="Fujiyama A."/>
            <person name="Sasaki T."/>
            <person name="Shimizu A."/>
            <person name="Asakawa S."/>
            <person name="Shimizu N."/>
            <person name="Hashimoto S."/>
            <person name="Yang J."/>
            <person name="Lee Y."/>
            <person name="Matsushima K."/>
            <person name="Sugano S."/>
            <person name="Sakaizumi M."/>
            <person name="Narita T."/>
            <person name="Ohishi K."/>
            <person name="Haga S."/>
            <person name="Ohta F."/>
            <person name="Nomoto H."/>
            <person name="Nogata K."/>
            <person name="Morishita T."/>
            <person name="Endo T."/>
            <person name="Shin-I T."/>
            <person name="Takeda H."/>
            <person name="Morishita S."/>
            <person name="Kohara Y."/>
        </authorList>
    </citation>
    <scope>NUCLEOTIDE SEQUENCE [LARGE SCALE GENOMIC DNA]</scope>
    <source>
        <strain evidence="10 11">Hd-rR</strain>
    </source>
</reference>
<sequence>LKCKRGLTETRVANEDIQKICNLVKDRAEEMAGKRFDLFGAISYRSQVVAGIMYYIKVRTVIGKENFVHIEVFEDLEGNTELVKIQDGHKYPDPIEPL</sequence>
<evidence type="ECO:0000256" key="4">
    <source>
        <dbReference type="ARBA" id="ARBA00022690"/>
    </source>
</evidence>
<dbReference type="GO" id="GO:0005829">
    <property type="term" value="C:cytosol"/>
    <property type="evidence" value="ECO:0000318"/>
    <property type="project" value="GO_Central"/>
</dbReference>
<dbReference type="SUPFAM" id="SSF54403">
    <property type="entry name" value="Cystatin/monellin"/>
    <property type="match status" value="1"/>
</dbReference>